<evidence type="ECO:0000313" key="3">
    <source>
        <dbReference type="Proteomes" id="UP001054945"/>
    </source>
</evidence>
<dbReference type="Proteomes" id="UP001054945">
    <property type="component" value="Unassembled WGS sequence"/>
</dbReference>
<feature type="compositionally biased region" description="Basic and acidic residues" evidence="1">
    <location>
        <begin position="65"/>
        <end position="76"/>
    </location>
</feature>
<evidence type="ECO:0000313" key="2">
    <source>
        <dbReference type="EMBL" id="GIY50346.1"/>
    </source>
</evidence>
<feature type="compositionally biased region" description="Basic residues" evidence="1">
    <location>
        <begin position="52"/>
        <end position="61"/>
    </location>
</feature>
<proteinExistence type="predicted"/>
<organism evidence="2 3">
    <name type="scientific">Caerostris extrusa</name>
    <name type="common">Bark spider</name>
    <name type="synonym">Caerostris bankana</name>
    <dbReference type="NCBI Taxonomy" id="172846"/>
    <lineage>
        <taxon>Eukaryota</taxon>
        <taxon>Metazoa</taxon>
        <taxon>Ecdysozoa</taxon>
        <taxon>Arthropoda</taxon>
        <taxon>Chelicerata</taxon>
        <taxon>Arachnida</taxon>
        <taxon>Araneae</taxon>
        <taxon>Araneomorphae</taxon>
        <taxon>Entelegynae</taxon>
        <taxon>Araneoidea</taxon>
        <taxon>Araneidae</taxon>
        <taxon>Caerostris</taxon>
    </lineage>
</organism>
<comment type="caution">
    <text evidence="2">The sequence shown here is derived from an EMBL/GenBank/DDBJ whole genome shotgun (WGS) entry which is preliminary data.</text>
</comment>
<name>A0AAV4TXP2_CAEEX</name>
<dbReference type="AlphaFoldDB" id="A0AAV4TXP2"/>
<evidence type="ECO:0000256" key="1">
    <source>
        <dbReference type="SAM" id="MobiDB-lite"/>
    </source>
</evidence>
<feature type="region of interest" description="Disordered" evidence="1">
    <location>
        <begin position="51"/>
        <end position="76"/>
    </location>
</feature>
<dbReference type="EMBL" id="BPLR01011971">
    <property type="protein sequence ID" value="GIY50346.1"/>
    <property type="molecule type" value="Genomic_DNA"/>
</dbReference>
<gene>
    <name evidence="2" type="ORF">CEXT_339441</name>
</gene>
<reference evidence="2 3" key="1">
    <citation type="submission" date="2021-06" db="EMBL/GenBank/DDBJ databases">
        <title>Caerostris extrusa draft genome.</title>
        <authorList>
            <person name="Kono N."/>
            <person name="Arakawa K."/>
        </authorList>
    </citation>
    <scope>NUCLEOTIDE SEQUENCE [LARGE SCALE GENOMIC DNA]</scope>
</reference>
<accession>A0AAV4TXP2</accession>
<sequence length="76" mass="8944">MDQADRFGKLGARPFQTLGKWFHHGQWSSKTSHEATKGPRIDESLSAYPSIRRPKPYRRHGTFSESKRRITMRKEE</sequence>
<keyword evidence="3" id="KW-1185">Reference proteome</keyword>
<protein>
    <submittedName>
        <fullName evidence="2">Uncharacterized protein</fullName>
    </submittedName>
</protein>